<dbReference type="EMBL" id="JAWWNJ010000054">
    <property type="protein sequence ID" value="KAK7015420.1"/>
    <property type="molecule type" value="Genomic_DNA"/>
</dbReference>
<organism evidence="6 7">
    <name type="scientific">Favolaschia claudopus</name>
    <dbReference type="NCBI Taxonomy" id="2862362"/>
    <lineage>
        <taxon>Eukaryota</taxon>
        <taxon>Fungi</taxon>
        <taxon>Dikarya</taxon>
        <taxon>Basidiomycota</taxon>
        <taxon>Agaricomycotina</taxon>
        <taxon>Agaricomycetes</taxon>
        <taxon>Agaricomycetidae</taxon>
        <taxon>Agaricales</taxon>
        <taxon>Marasmiineae</taxon>
        <taxon>Mycenaceae</taxon>
        <taxon>Favolaschia</taxon>
    </lineage>
</organism>
<evidence type="ECO:0000256" key="3">
    <source>
        <dbReference type="ARBA" id="ARBA00022833"/>
    </source>
</evidence>
<keyword evidence="7" id="KW-1185">Reference proteome</keyword>
<evidence type="ECO:0000256" key="1">
    <source>
        <dbReference type="ARBA" id="ARBA00022723"/>
    </source>
</evidence>
<dbReference type="PROSITE" id="PS50865">
    <property type="entry name" value="ZF_MYND_2"/>
    <property type="match status" value="1"/>
</dbReference>
<dbReference type="Pfam" id="PF26632">
    <property type="entry name" value="DUF8205"/>
    <property type="match status" value="1"/>
</dbReference>
<accession>A0AAW0AQ09</accession>
<feature type="domain" description="MYND-type" evidence="5">
    <location>
        <begin position="16"/>
        <end position="59"/>
    </location>
</feature>
<protein>
    <recommendedName>
        <fullName evidence="5">MYND-type domain-containing protein</fullName>
    </recommendedName>
</protein>
<dbReference type="Gene3D" id="6.10.140.2220">
    <property type="match status" value="1"/>
</dbReference>
<keyword evidence="1" id="KW-0479">Metal-binding</keyword>
<reference evidence="6 7" key="1">
    <citation type="journal article" date="2024" name="J Genomics">
        <title>Draft genome sequencing and assembly of Favolaschia claudopus CIRM-BRFM 2984 isolated from oak limbs.</title>
        <authorList>
            <person name="Navarro D."/>
            <person name="Drula E."/>
            <person name="Chaduli D."/>
            <person name="Cazenave R."/>
            <person name="Ahrendt S."/>
            <person name="Wang J."/>
            <person name="Lipzen A."/>
            <person name="Daum C."/>
            <person name="Barry K."/>
            <person name="Grigoriev I.V."/>
            <person name="Favel A."/>
            <person name="Rosso M.N."/>
            <person name="Martin F."/>
        </authorList>
    </citation>
    <scope>NUCLEOTIDE SEQUENCE [LARGE SCALE GENOMIC DNA]</scope>
    <source>
        <strain evidence="6 7">CIRM-BRFM 2984</strain>
    </source>
</reference>
<keyword evidence="3" id="KW-0862">Zinc</keyword>
<comment type="caution">
    <text evidence="6">The sequence shown here is derived from an EMBL/GenBank/DDBJ whole genome shotgun (WGS) entry which is preliminary data.</text>
</comment>
<dbReference type="InterPro" id="IPR002893">
    <property type="entry name" value="Znf_MYND"/>
</dbReference>
<sequence>MRKLPQRTYPSSLAVCSQCLITERAHGRPLRECSQVCHSARYCTKECQAKDWPQHKNSCEEAARSIPTKLMSLSTHPLLSILMSACCVMGLNIRNDRDTVNNISHATFSIGVEPADILDLSPVVEQGTAGFTQTKVKGVIQLNAFDGDTGDVAAKRKEMWIKQRSQLDAFGCSQCSIVIVDVFHSSAHSGVCFPMTISNAILSFVKQLVSGGFELHCKTTGEMRRLPCTIDTCMEIINNCIRNDTRNKLHLRTPMQLHDLKTISTALSSRSEHGECAVPAAAKLFLEKMDRESVYHCFSRDK</sequence>
<dbReference type="SUPFAM" id="SSF144232">
    <property type="entry name" value="HIT/MYND zinc finger-like"/>
    <property type="match status" value="1"/>
</dbReference>
<dbReference type="InterPro" id="IPR058518">
    <property type="entry name" value="DUF8205"/>
</dbReference>
<name>A0AAW0AQ09_9AGAR</name>
<dbReference type="Pfam" id="PF01753">
    <property type="entry name" value="zf-MYND"/>
    <property type="match status" value="1"/>
</dbReference>
<proteinExistence type="predicted"/>
<evidence type="ECO:0000313" key="6">
    <source>
        <dbReference type="EMBL" id="KAK7015420.1"/>
    </source>
</evidence>
<evidence type="ECO:0000313" key="7">
    <source>
        <dbReference type="Proteomes" id="UP001362999"/>
    </source>
</evidence>
<gene>
    <name evidence="6" type="ORF">R3P38DRAFT_2543765</name>
</gene>
<dbReference type="GO" id="GO:0008270">
    <property type="term" value="F:zinc ion binding"/>
    <property type="evidence" value="ECO:0007669"/>
    <property type="project" value="UniProtKB-KW"/>
</dbReference>
<dbReference type="Proteomes" id="UP001362999">
    <property type="component" value="Unassembled WGS sequence"/>
</dbReference>
<keyword evidence="2 4" id="KW-0863">Zinc-finger</keyword>
<evidence type="ECO:0000259" key="5">
    <source>
        <dbReference type="PROSITE" id="PS50865"/>
    </source>
</evidence>
<evidence type="ECO:0000256" key="4">
    <source>
        <dbReference type="PROSITE-ProRule" id="PRU00134"/>
    </source>
</evidence>
<evidence type="ECO:0000256" key="2">
    <source>
        <dbReference type="ARBA" id="ARBA00022771"/>
    </source>
</evidence>
<dbReference type="AlphaFoldDB" id="A0AAW0AQ09"/>